<feature type="domain" description="RNA-directed RNA polymerase C-terminal" evidence="1">
    <location>
        <begin position="158"/>
        <end position="360"/>
    </location>
</feature>
<evidence type="ECO:0000313" key="2">
    <source>
        <dbReference type="EMBL" id="GBH21805.1"/>
    </source>
</evidence>
<evidence type="ECO:0000259" key="1">
    <source>
        <dbReference type="Pfam" id="PF00680"/>
    </source>
</evidence>
<dbReference type="EMBL" id="BDQA01000349">
    <property type="protein sequence ID" value="GBH21805.1"/>
    <property type="molecule type" value="Genomic_RNA"/>
</dbReference>
<dbReference type="GO" id="GO:0006351">
    <property type="term" value="P:DNA-templated transcription"/>
    <property type="evidence" value="ECO:0007669"/>
    <property type="project" value="InterPro"/>
</dbReference>
<dbReference type="Pfam" id="PF00680">
    <property type="entry name" value="RdRP_1"/>
    <property type="match status" value="1"/>
</dbReference>
<dbReference type="GO" id="GO:0003723">
    <property type="term" value="F:RNA binding"/>
    <property type="evidence" value="ECO:0007669"/>
    <property type="project" value="InterPro"/>
</dbReference>
<dbReference type="InterPro" id="IPR001205">
    <property type="entry name" value="RNA-dir_pol_C"/>
</dbReference>
<name>A0A2V0RI50_9ZZZZ</name>
<dbReference type="InterPro" id="IPR043502">
    <property type="entry name" value="DNA/RNA_pol_sf"/>
</dbReference>
<comment type="caution">
    <text evidence="2">The sequence shown here is derived from an EMBL/GenBank/DDBJ whole genome shotgun (WGS) entry which is preliminary data.</text>
</comment>
<protein>
    <submittedName>
        <fullName evidence="2">RdRp</fullName>
    </submittedName>
</protein>
<organism evidence="2">
    <name type="scientific">viral metagenome</name>
    <dbReference type="NCBI Taxonomy" id="1070528"/>
    <lineage>
        <taxon>unclassified sequences</taxon>
        <taxon>metagenomes</taxon>
        <taxon>organismal metagenomes</taxon>
    </lineage>
</organism>
<sequence>MRKSIREELTSLGVSEDALFKLSRLLDRTVTGYDEVLLSPIASRVNPEEILSGWDEIFNSNRGKLNDVLLELEQSNRSKYGPRSIAVPWDERKSGVDNTFSPDSGKEIESYTPDNGRLRPISLLNAAKYIKKQTNAGLPSMSKKGNVLSDTLNDIDNQLDKNYPSVPFTRTQENKKTRLVWGYPLSAVVDEMRFYRPILEYQRNLPWRAALRSADDIDVALSKLINHAQSQGKSLVSIDFSNFDNSVKRKLQDYAFNVYFNSLFQTKYHPEIAKHFERFNTIGLVTPDRIYKGPHGIPSGSAYTNEVGSVVQYGISQTFDEDLDSSQVQGDDGAYATFDPEGFKDHFRSYGLDVNDEKSYISDNFVIYLQNLYHTDYKDKGIIRGVYPTYRALLRIVYQERFNDFSKDDISGKDYYAIRTLSILENVKHHPLFEEFVKYIVKLDKYNLQVSDQGISSYIKMREKQDGKDFKFTEYKRGDGFGIKSFASYKLANKFRVK</sequence>
<reference evidence="2" key="1">
    <citation type="submission" date="2017-04" db="EMBL/GenBank/DDBJ databases">
        <title>Unveiling RNA virosphere associated with marine microorganisms.</title>
        <authorList>
            <person name="Urayama S."/>
            <person name="Takaki Y."/>
            <person name="Nishi S."/>
            <person name="Yoshida Y."/>
            <person name="Deguchi S."/>
            <person name="Takai K."/>
            <person name="Nunoura T."/>
        </authorList>
    </citation>
    <scope>NUCLEOTIDE SEQUENCE</scope>
</reference>
<dbReference type="SUPFAM" id="SSF56672">
    <property type="entry name" value="DNA/RNA polymerases"/>
    <property type="match status" value="1"/>
</dbReference>
<dbReference type="AlphaFoldDB" id="A0A2V0RI50"/>
<dbReference type="GO" id="GO:0003968">
    <property type="term" value="F:RNA-directed RNA polymerase activity"/>
    <property type="evidence" value="ECO:0007669"/>
    <property type="project" value="InterPro"/>
</dbReference>
<proteinExistence type="predicted"/>
<accession>A0A2V0RI50</accession>
<dbReference type="CDD" id="cd23185">
    <property type="entry name" value="dsRNAv_Picobirnaviridae_RdRp"/>
    <property type="match status" value="1"/>
</dbReference>